<dbReference type="Pfam" id="PF01535">
    <property type="entry name" value="PPR"/>
    <property type="match status" value="5"/>
</dbReference>
<proteinExistence type="inferred from homology"/>
<feature type="repeat" description="PPR" evidence="12">
    <location>
        <begin position="465"/>
        <end position="499"/>
    </location>
</feature>
<feature type="repeat" description="PPR" evidence="12">
    <location>
        <begin position="57"/>
        <end position="91"/>
    </location>
</feature>
<reference evidence="16" key="1">
    <citation type="journal article" date="2019" name="Gigascience">
        <title>De novo genome assembly of the endangered Acer yangbiense, a plant species with extremely small populations endemic to Yunnan Province, China.</title>
        <authorList>
            <person name="Yang J."/>
            <person name="Wariss H.M."/>
            <person name="Tao L."/>
            <person name="Zhang R."/>
            <person name="Yun Q."/>
            <person name="Hollingsworth P."/>
            <person name="Dao Z."/>
            <person name="Luo G."/>
            <person name="Guo H."/>
            <person name="Ma Y."/>
            <person name="Sun W."/>
        </authorList>
    </citation>
    <scope>NUCLEOTIDE SEQUENCE [LARGE SCALE GENOMIC DNA]</scope>
    <source>
        <strain evidence="16">cv. br00</strain>
    </source>
</reference>
<dbReference type="GO" id="GO:0009451">
    <property type="term" value="P:RNA modification"/>
    <property type="evidence" value="ECO:0007669"/>
    <property type="project" value="InterPro"/>
</dbReference>
<dbReference type="SUPFAM" id="SSF51126">
    <property type="entry name" value="Pectin lyase-like"/>
    <property type="match status" value="1"/>
</dbReference>
<accession>A0A5N5LSR7</accession>
<evidence type="ECO:0000256" key="10">
    <source>
        <dbReference type="ARBA" id="ARBA00023316"/>
    </source>
</evidence>
<sequence>MLSSTTTTSSLSLFLESYLQPRLTDTIYAKNRTLDSYIKSGNVTLALKLFDEMSMCDVGTYNLMISGLGKYGIPKQALYYYYEMVSLGIKESPSSFSSVLSICSSQDGFLSQGIQVHCRIIKLGHGSNLFIRTSLVGFYMQMGCFDLGFSLFDEMPERNLATWNLVLRGFCELGRFHELLRVYHEMKLDGVHPNGLSFCYLIRGCCNERFFYEGKQLHGHIIKVGWAGSNIFVANALVDFYSACKSLNDASKSFESIKLEDVISWNSIVSAYADCDLLFEAVELFYLMQFWGKPSIRSFVALLHLSSMNGNILFGKQIHCSVLKLGFDIGSFHVQSALINMYGKCRYIESSVSAFEIVPKKTTQICNSLMTSLLHCGIVYDVIEMYGLMVDEGIGLDEVTFSTTLKALSVSEFASMDSCGLVHCCAMKLGFGSDIAVSCSLIDAYSRCGHVQLSKKVFDQLPSPNVICFTSIINGLARNGLGGECLQKFEAMIRKGLEPDKVTFLCILTGCSHSGLFEEGRLIFYSMKAQYGICPAKEHFSCMVDILGRAGLLDEAEELTQKAPGRGDCVMWTSLLRSCRIYGNEIVGRRAAKALLELDPEDFSVYLQVSNFYSDIGEYEASMHIRELAIARELTREFGRSFIECCKTERTDNIMDRFFFISVLGLLIVAHGVAGNMACDSIAMLEELENFDVEEVDETELSKVLSWTSERGGKVLVNVDSYGAVGDGVSDDTQAFENAWNTACTTPKSVFLVPPGRHYLVNATRFKGPCAERLVIQIDGTIVAPDEPKNWDPYLPRLWLDFSKLNGVLFQGNGVIDGSGSKWWASSCKKNKSNVILLNSLQIYPYDCVAIQTVKCNTFLFLYSLTALQRSTNTVKIEGLTIQNSQQMHFVISRSDSVRVSDVLVSAPEDSPNTDGIHISGSTNVVLQDCKIGTGDDCVSIVNDSSNIKMKRIFCGPGHGISIGSLGKDNSTSTVTKVVLDTAFLRETTNGLRIKTWQGGHGYVRGVRFENVAMENVVNPIIIDQFYCDSPKTCKNQTSAVEISEITYRNISGTTKSSKAMKFACSDTVPCNNIVLSNINLEKKDGTVATYCNSAKGFGYGVVHPSADCLSSHNKNYKAIGQSAITKESSVIGQTKISEFSETSTEGIIHTEL</sequence>
<dbReference type="InterPro" id="IPR012334">
    <property type="entry name" value="Pectin_lyas_fold"/>
</dbReference>
<keyword evidence="4" id="KW-0134">Cell wall</keyword>
<evidence type="ECO:0000313" key="15">
    <source>
        <dbReference type="EMBL" id="KAB5545331.1"/>
    </source>
</evidence>
<evidence type="ECO:0000256" key="4">
    <source>
        <dbReference type="ARBA" id="ARBA00022512"/>
    </source>
</evidence>
<organism evidence="15 16">
    <name type="scientific">Salix brachista</name>
    <dbReference type="NCBI Taxonomy" id="2182728"/>
    <lineage>
        <taxon>Eukaryota</taxon>
        <taxon>Viridiplantae</taxon>
        <taxon>Streptophyta</taxon>
        <taxon>Embryophyta</taxon>
        <taxon>Tracheophyta</taxon>
        <taxon>Spermatophyta</taxon>
        <taxon>Magnoliopsida</taxon>
        <taxon>eudicotyledons</taxon>
        <taxon>Gunneridae</taxon>
        <taxon>Pentapetalae</taxon>
        <taxon>rosids</taxon>
        <taxon>fabids</taxon>
        <taxon>Malpighiales</taxon>
        <taxon>Salicaceae</taxon>
        <taxon>Saliceae</taxon>
        <taxon>Salix</taxon>
    </lineage>
</organism>
<dbReference type="GO" id="GO:0071555">
    <property type="term" value="P:cell wall organization"/>
    <property type="evidence" value="ECO:0007669"/>
    <property type="project" value="UniProtKB-KW"/>
</dbReference>
<evidence type="ECO:0000256" key="9">
    <source>
        <dbReference type="ARBA" id="ARBA00023295"/>
    </source>
</evidence>
<name>A0A5N5LSR7_9ROSI</name>
<feature type="repeat" description="PPR" evidence="12">
    <location>
        <begin position="159"/>
        <end position="193"/>
    </location>
</feature>
<dbReference type="FunFam" id="1.25.40.10:FF:000090">
    <property type="entry name" value="Pentatricopeptide repeat-containing protein, chloroplastic"/>
    <property type="match status" value="1"/>
</dbReference>
<keyword evidence="7" id="KW-0677">Repeat</keyword>
<evidence type="ECO:0000256" key="5">
    <source>
        <dbReference type="ARBA" id="ARBA00022525"/>
    </source>
</evidence>
<keyword evidence="10" id="KW-0961">Cell wall biogenesis/degradation</keyword>
<keyword evidence="5" id="KW-0964">Secreted</keyword>
<evidence type="ECO:0000256" key="8">
    <source>
        <dbReference type="ARBA" id="ARBA00022801"/>
    </source>
</evidence>
<keyword evidence="6" id="KW-0732">Signal</keyword>
<dbReference type="AlphaFoldDB" id="A0A5N5LSR7"/>
<dbReference type="NCBIfam" id="TIGR00756">
    <property type="entry name" value="PPR"/>
    <property type="match status" value="3"/>
</dbReference>
<comment type="caution">
    <text evidence="15">The sequence shown here is derived from an EMBL/GenBank/DDBJ whole genome shotgun (WGS) entry which is preliminary data.</text>
</comment>
<dbReference type="PANTHER" id="PTHR47926">
    <property type="entry name" value="PENTATRICOPEPTIDE REPEAT-CONTAINING PROTEIN"/>
    <property type="match status" value="1"/>
</dbReference>
<dbReference type="InterPro" id="IPR046960">
    <property type="entry name" value="PPR_At4g14850-like_plant"/>
</dbReference>
<dbReference type="Pfam" id="PF13041">
    <property type="entry name" value="PPR_2"/>
    <property type="match status" value="2"/>
</dbReference>
<evidence type="ECO:0000256" key="1">
    <source>
        <dbReference type="ARBA" id="ARBA00004191"/>
    </source>
</evidence>
<comment type="catalytic activity">
    <reaction evidence="11">
        <text>(1,4-alpha-D-galacturonosyl)n+m + H2O = (1,4-alpha-D-galacturonosyl)n + (1,4-alpha-D-galacturonosyl)m.</text>
        <dbReference type="EC" id="3.2.1.15"/>
    </reaction>
</comment>
<dbReference type="FunFam" id="2.160.20.10:FF:000032">
    <property type="entry name" value="Pectin lyase-like superfamily protein"/>
    <property type="match status" value="1"/>
</dbReference>
<evidence type="ECO:0000256" key="14">
    <source>
        <dbReference type="RuleBase" id="RU361169"/>
    </source>
</evidence>
<evidence type="ECO:0000256" key="13">
    <source>
        <dbReference type="PROSITE-ProRule" id="PRU10052"/>
    </source>
</evidence>
<feature type="active site" evidence="13">
    <location>
        <position position="959"/>
    </location>
</feature>
<protein>
    <recommendedName>
        <fullName evidence="3">endo-polygalacturonase</fullName>
        <ecNumber evidence="3">3.2.1.15</ecNumber>
    </recommendedName>
</protein>
<dbReference type="PROSITE" id="PS00502">
    <property type="entry name" value="POLYGALACTURONASE"/>
    <property type="match status" value="1"/>
</dbReference>
<evidence type="ECO:0000256" key="7">
    <source>
        <dbReference type="ARBA" id="ARBA00022737"/>
    </source>
</evidence>
<dbReference type="Gene3D" id="1.25.40.10">
    <property type="entry name" value="Tetratricopeptide repeat domain"/>
    <property type="match status" value="6"/>
</dbReference>
<dbReference type="EC" id="3.2.1.15" evidence="3"/>
<dbReference type="GO" id="GO:0004650">
    <property type="term" value="F:polygalacturonase activity"/>
    <property type="evidence" value="ECO:0007669"/>
    <property type="project" value="UniProtKB-EC"/>
</dbReference>
<dbReference type="Gene3D" id="2.160.20.10">
    <property type="entry name" value="Single-stranded right-handed beta-helix, Pectin lyase-like"/>
    <property type="match status" value="1"/>
</dbReference>
<keyword evidence="16" id="KW-1185">Reference proteome</keyword>
<keyword evidence="9 14" id="KW-0326">Glycosidase</keyword>
<keyword evidence="8 14" id="KW-0378">Hydrolase</keyword>
<dbReference type="InterPro" id="IPR011050">
    <property type="entry name" value="Pectin_lyase_fold/virulence"/>
</dbReference>
<evidence type="ECO:0000313" key="16">
    <source>
        <dbReference type="Proteomes" id="UP000326939"/>
    </source>
</evidence>
<evidence type="ECO:0000256" key="2">
    <source>
        <dbReference type="ARBA" id="ARBA00008834"/>
    </source>
</evidence>
<comment type="subcellular location">
    <subcellularLocation>
        <location evidence="1">Secreted</location>
        <location evidence="1">Cell wall</location>
    </subcellularLocation>
</comment>
<gene>
    <name evidence="15" type="ORF">DKX38_013443</name>
</gene>
<evidence type="ECO:0000256" key="11">
    <source>
        <dbReference type="ARBA" id="ARBA00034074"/>
    </source>
</evidence>
<comment type="similarity">
    <text evidence="2 14">Belongs to the glycosyl hydrolase 28 family.</text>
</comment>
<dbReference type="InterPro" id="IPR002885">
    <property type="entry name" value="PPR_rpt"/>
</dbReference>
<dbReference type="Proteomes" id="UP000326939">
    <property type="component" value="Chromosome 8"/>
</dbReference>
<evidence type="ECO:0000256" key="12">
    <source>
        <dbReference type="PROSITE-ProRule" id="PRU00708"/>
    </source>
</evidence>
<dbReference type="PANTHER" id="PTHR47926:SF442">
    <property type="entry name" value="PUTATIVE-RELATED"/>
    <property type="match status" value="1"/>
</dbReference>
<dbReference type="Pfam" id="PF00295">
    <property type="entry name" value="Glyco_hydro_28"/>
    <property type="match status" value="2"/>
</dbReference>
<evidence type="ECO:0000256" key="6">
    <source>
        <dbReference type="ARBA" id="ARBA00022729"/>
    </source>
</evidence>
<dbReference type="EMBL" id="VDCV01000008">
    <property type="protein sequence ID" value="KAB5545331.1"/>
    <property type="molecule type" value="Genomic_DNA"/>
</dbReference>
<dbReference type="InterPro" id="IPR011990">
    <property type="entry name" value="TPR-like_helical_dom_sf"/>
</dbReference>
<evidence type="ECO:0000256" key="3">
    <source>
        <dbReference type="ARBA" id="ARBA00012736"/>
    </source>
</evidence>
<dbReference type="PROSITE" id="PS51375">
    <property type="entry name" value="PPR"/>
    <property type="match status" value="4"/>
</dbReference>
<feature type="repeat" description="PPR" evidence="12">
    <location>
        <begin position="261"/>
        <end position="295"/>
    </location>
</feature>
<dbReference type="GO" id="GO:0003723">
    <property type="term" value="F:RNA binding"/>
    <property type="evidence" value="ECO:0007669"/>
    <property type="project" value="InterPro"/>
</dbReference>
<dbReference type="InterPro" id="IPR000743">
    <property type="entry name" value="Glyco_hydro_28"/>
</dbReference>
<dbReference type="GO" id="GO:0005975">
    <property type="term" value="P:carbohydrate metabolic process"/>
    <property type="evidence" value="ECO:0007669"/>
    <property type="project" value="InterPro"/>
</dbReference>